<reference evidence="2" key="1">
    <citation type="journal article" date="2014" name="Genome Biol. Evol.">
        <title>Pangenome evidence for extensive interdomain horizontal transfer affecting lineage core and shell genes in uncultured planktonic thaumarchaeota and euryarchaeota.</title>
        <authorList>
            <person name="Deschamps P."/>
            <person name="Zivanovic Y."/>
            <person name="Moreira D."/>
            <person name="Rodriguez-Valera F."/>
            <person name="Lopez-Garcia P."/>
        </authorList>
    </citation>
    <scope>NUCLEOTIDE SEQUENCE</scope>
</reference>
<keyword evidence="1" id="KW-0472">Membrane</keyword>
<proteinExistence type="predicted"/>
<dbReference type="EMBL" id="KF901200">
    <property type="protein sequence ID" value="AIF21900.1"/>
    <property type="molecule type" value="Genomic_DNA"/>
</dbReference>
<sequence>MVDGVRLQFMERTAALLVLLIISPTILAAPSPGQPEVMNDICSTWESTVGVCDDYDSNLDASPLDEWATSALRVRVESAESVSLSVQLAVHELSRVDLNLTDLDLGGDSTNLDGIPADYIRNYLDFERDGQTVEQRMIDRIEEMMKEYIEENFEYAESSIVTTISEVDFHSQNNVDCVYNSDADSIDEINGMDNDPFNPPLCFEAVFELVLNPLKFGMQEGTNTDFDRMMQGLLVMGATMESTFTASVAAGHALELVIFPPEYASAAHVIPPGEKYTRTFNSVQQGYGLLFLDQIEAELGVGVRSEDLTLRLIHREIETQTLSINMNIEPALTLDLVIDARDSVSTYIGLKLAVHYLEESVLDEWNTEFAGGSLNLPWVTADGIRMFNAETDEDLSTLLDGLPLTDLSEGFSNMLGTEVSFISPQFADADMNSGLDFRHHPSQTCDEQLEVQYCLAGENAMAGTYPVVIESNSQPTYLQISKILENMMDSNLGELSSLDFSILTDEDLAAVMSVVEIEFASNPEWLQQMLPANFPATDISLTLRLPDWLKSTNGESDKLILFAPMSGSQTENLRFEGTRQYDWRHPICIQSLPCEDSSPDLICSSTQATCITSRVEIDLENIRLKETSGAIEIDFSAEIALAIHRINFDLGQDGLVTSPLPADLIRRAIALGDRKDGGLLAGSELSVPLDIGTGEIIDLEISNAGMASLAETISQRSAALFDDNKITNLPMDFGFAEYTMDVDMVSTPFYAEVEEFELPTSIEPSDYVAFEVGARIDNARATITSEQDDMYLNIGSSSIFSIFEESFGWPFGEPITNDFGVGFEKAKMKQKIMPIMEHTQFGTIRSSALIIIHMPEDIRFISFESRTGFASLSEEDGRQVLTYLTPICPNAATWTICKKNSDTITYNVEYSWAVIFAELVPYLVLLSIGITMMMSRFIRKRNERKSTKQKQMDEKELIETESAAVAEFGEMASPIIMVEESFFEEN</sequence>
<feature type="transmembrane region" description="Helical" evidence="1">
    <location>
        <begin position="910"/>
        <end position="934"/>
    </location>
</feature>
<evidence type="ECO:0000313" key="2">
    <source>
        <dbReference type="EMBL" id="AIF21900.1"/>
    </source>
</evidence>
<accession>A0A075I261</accession>
<name>A0A075I261_9EURY</name>
<keyword evidence="1" id="KW-0812">Transmembrane</keyword>
<keyword evidence="1" id="KW-1133">Transmembrane helix</keyword>
<evidence type="ECO:0000256" key="1">
    <source>
        <dbReference type="SAM" id="Phobius"/>
    </source>
</evidence>
<organism evidence="2">
    <name type="scientific">uncultured marine group II/III euryarchaeote SAT1000_06_E06</name>
    <dbReference type="NCBI Taxonomy" id="1456554"/>
    <lineage>
        <taxon>Archaea</taxon>
        <taxon>Methanobacteriati</taxon>
        <taxon>Methanobacteriota</taxon>
        <taxon>environmental samples</taxon>
    </lineage>
</organism>
<protein>
    <submittedName>
        <fullName evidence="2">Uncharacterized protein</fullName>
    </submittedName>
</protein>
<dbReference type="AlphaFoldDB" id="A0A075I261"/>